<name>A0A4Y2C3E2_ARAVE</name>
<feature type="compositionally biased region" description="Polar residues" evidence="1">
    <location>
        <begin position="63"/>
        <end position="73"/>
    </location>
</feature>
<proteinExistence type="predicted"/>
<reference evidence="2 3" key="1">
    <citation type="journal article" date="2019" name="Sci. Rep.">
        <title>Orb-weaving spider Araneus ventricosus genome elucidates the spidroin gene catalogue.</title>
        <authorList>
            <person name="Kono N."/>
            <person name="Nakamura H."/>
            <person name="Ohtoshi R."/>
            <person name="Moran D.A.P."/>
            <person name="Shinohara A."/>
            <person name="Yoshida Y."/>
            <person name="Fujiwara M."/>
            <person name="Mori M."/>
            <person name="Tomita M."/>
            <person name="Arakawa K."/>
        </authorList>
    </citation>
    <scope>NUCLEOTIDE SEQUENCE [LARGE SCALE GENOMIC DNA]</scope>
</reference>
<dbReference type="EMBL" id="BGPR01000137">
    <property type="protein sequence ID" value="GBL98146.1"/>
    <property type="molecule type" value="Genomic_DNA"/>
</dbReference>
<protein>
    <submittedName>
        <fullName evidence="2">Uncharacterized protein</fullName>
    </submittedName>
</protein>
<sequence length="103" mass="11348">MSWVWRFIGYGTLSANPRRHDKATQGSDILTVQSGIQRGRQQPSSSILILDMDFGAMDLGQTSEYRSRTSASEKPQLEKRCGTGASVAIRANREEKKCVSSPA</sequence>
<evidence type="ECO:0000256" key="1">
    <source>
        <dbReference type="SAM" id="MobiDB-lite"/>
    </source>
</evidence>
<comment type="caution">
    <text evidence="2">The sequence shown here is derived from an EMBL/GenBank/DDBJ whole genome shotgun (WGS) entry which is preliminary data.</text>
</comment>
<dbReference type="Proteomes" id="UP000499080">
    <property type="component" value="Unassembled WGS sequence"/>
</dbReference>
<gene>
    <name evidence="2" type="ORF">AVEN_268241_1</name>
</gene>
<organism evidence="2 3">
    <name type="scientific">Araneus ventricosus</name>
    <name type="common">Orbweaver spider</name>
    <name type="synonym">Epeira ventricosa</name>
    <dbReference type="NCBI Taxonomy" id="182803"/>
    <lineage>
        <taxon>Eukaryota</taxon>
        <taxon>Metazoa</taxon>
        <taxon>Ecdysozoa</taxon>
        <taxon>Arthropoda</taxon>
        <taxon>Chelicerata</taxon>
        <taxon>Arachnida</taxon>
        <taxon>Araneae</taxon>
        <taxon>Araneomorphae</taxon>
        <taxon>Entelegynae</taxon>
        <taxon>Araneoidea</taxon>
        <taxon>Araneidae</taxon>
        <taxon>Araneus</taxon>
    </lineage>
</organism>
<dbReference type="AlphaFoldDB" id="A0A4Y2C3E2"/>
<evidence type="ECO:0000313" key="3">
    <source>
        <dbReference type="Proteomes" id="UP000499080"/>
    </source>
</evidence>
<evidence type="ECO:0000313" key="2">
    <source>
        <dbReference type="EMBL" id="GBL98146.1"/>
    </source>
</evidence>
<keyword evidence="3" id="KW-1185">Reference proteome</keyword>
<accession>A0A4Y2C3E2</accession>
<feature type="region of interest" description="Disordered" evidence="1">
    <location>
        <begin position="63"/>
        <end position="82"/>
    </location>
</feature>